<gene>
    <name evidence="1" type="ORF">QTN89_15250</name>
</gene>
<dbReference type="EMBL" id="JASZZN010000010">
    <property type="protein sequence ID" value="MDM4016801.1"/>
    <property type="molecule type" value="Genomic_DNA"/>
</dbReference>
<accession>A0ABT7PKT8</accession>
<dbReference type="Pfam" id="PF07585">
    <property type="entry name" value="BBP7"/>
    <property type="match status" value="1"/>
</dbReference>
<comment type="caution">
    <text evidence="1">The sequence shown here is derived from an EMBL/GenBank/DDBJ whole genome shotgun (WGS) entry which is preliminary data.</text>
</comment>
<proteinExistence type="predicted"/>
<evidence type="ECO:0000313" key="2">
    <source>
        <dbReference type="Proteomes" id="UP001239462"/>
    </source>
</evidence>
<name>A0ABT7PKT8_9BACT</name>
<reference evidence="1 2" key="1">
    <citation type="submission" date="2023-06" db="EMBL/GenBank/DDBJ databases">
        <title>Roseiconus lacunae JC819 isolated from Gulf of Mannar region, Tamil Nadu.</title>
        <authorList>
            <person name="Pk S."/>
            <person name="Ch S."/>
            <person name="Ch V.R."/>
        </authorList>
    </citation>
    <scope>NUCLEOTIDE SEQUENCE [LARGE SCALE GENOMIC DNA]</scope>
    <source>
        <strain evidence="1 2">JC819</strain>
    </source>
</reference>
<protein>
    <submittedName>
        <fullName evidence="1">BBP7 family outer membrane beta-barrel protein</fullName>
    </submittedName>
</protein>
<dbReference type="InterPro" id="IPR011446">
    <property type="entry name" value="BBP7"/>
</dbReference>
<organism evidence="1 2">
    <name type="scientific">Roseiconus lacunae</name>
    <dbReference type="NCBI Taxonomy" id="2605694"/>
    <lineage>
        <taxon>Bacteria</taxon>
        <taxon>Pseudomonadati</taxon>
        <taxon>Planctomycetota</taxon>
        <taxon>Planctomycetia</taxon>
        <taxon>Pirellulales</taxon>
        <taxon>Pirellulaceae</taxon>
        <taxon>Roseiconus</taxon>
    </lineage>
</organism>
<dbReference type="RefSeq" id="WP_289164423.1">
    <property type="nucleotide sequence ID" value="NZ_JASZZN010000010.1"/>
</dbReference>
<sequence>MSSSVVPVAYSEPIFDGACDAIPTGQTQWKRQRLATGPSGSFWAKAEYLYWDRTGAEFPPLVTTSDSGTARVNAGTLGDFSSVIFGGSDELDGQESGGRYSIGFWWDDSQDLGVEFTYINLGDQDLSFTARSSEHAILARPFFNTDAGLEDARLLAFPNEVSGNIEINADSSFQLFDLAIRRNVSSRRGTPVYLLMGYRGGDFDESIRIADTSNSLAGATQGVSLSSTDAFQVENEFHGFRVGLANEMSLRGLPLNAIPLFRGLVLAVDGSVSVGQTNRQITISGQSVTNNGLGQSTTSNGGLLTQPTNIGQYDSDSFGTLHDVSLKLTKRIGRNLSANLGYSLYGWSNVGRAAEQIDRRVNPTQVGGGTLSGLQRPAFNEATNDFVAHGITFGASMTW</sequence>
<keyword evidence="2" id="KW-1185">Reference proteome</keyword>
<evidence type="ECO:0000313" key="1">
    <source>
        <dbReference type="EMBL" id="MDM4016801.1"/>
    </source>
</evidence>
<dbReference type="Proteomes" id="UP001239462">
    <property type="component" value="Unassembled WGS sequence"/>
</dbReference>